<protein>
    <submittedName>
        <fullName evidence="2">Uncharacterized protein</fullName>
    </submittedName>
</protein>
<keyword evidence="3" id="KW-1185">Reference proteome</keyword>
<evidence type="ECO:0000313" key="3">
    <source>
        <dbReference type="Proteomes" id="UP000092578"/>
    </source>
</evidence>
<organism evidence="2 3">
    <name type="scientific">Pseudobacillus wudalianchiensis</name>
    <dbReference type="NCBI Taxonomy" id="1743143"/>
    <lineage>
        <taxon>Bacteria</taxon>
        <taxon>Bacillati</taxon>
        <taxon>Bacillota</taxon>
        <taxon>Bacilli</taxon>
        <taxon>Bacillales</taxon>
        <taxon>Bacillaceae</taxon>
        <taxon>Pseudobacillus</taxon>
    </lineage>
</organism>
<dbReference type="AlphaFoldDB" id="A0A1B9AIQ9"/>
<sequence length="173" mass="19996">MKTTYFTKLFPLTILVMFLFFAPLFYYYTDYKIEQAYADKLKVIYQLMDRNAFKAETIVSSYSSGQGIVSRYGEGIVAGKNNSFEYVQDEQMVQSLEQESAKCHDLLSELPDPPKEMMEAYSALLDAHITYKQYIRLALHPQEPSAKFVQKERKLKQELNSSLALVKNSITQL</sequence>
<dbReference type="Proteomes" id="UP000092578">
    <property type="component" value="Unassembled WGS sequence"/>
</dbReference>
<feature type="transmembrane region" description="Helical" evidence="1">
    <location>
        <begin position="9"/>
        <end position="28"/>
    </location>
</feature>
<name>A0A1B9AIQ9_9BACI</name>
<evidence type="ECO:0000313" key="2">
    <source>
        <dbReference type="EMBL" id="OCA83729.1"/>
    </source>
</evidence>
<keyword evidence="1" id="KW-1133">Transmembrane helix</keyword>
<gene>
    <name evidence="2" type="ORF">A8F95_12025</name>
</gene>
<keyword evidence="1" id="KW-0812">Transmembrane</keyword>
<proteinExistence type="predicted"/>
<dbReference type="RefSeq" id="WP_065411390.1">
    <property type="nucleotide sequence ID" value="NZ_MAYT01000028.1"/>
</dbReference>
<keyword evidence="1" id="KW-0472">Membrane</keyword>
<accession>A0A1B9AIQ9</accession>
<comment type="caution">
    <text evidence="2">The sequence shown here is derived from an EMBL/GenBank/DDBJ whole genome shotgun (WGS) entry which is preliminary data.</text>
</comment>
<reference evidence="3" key="1">
    <citation type="submission" date="2016-05" db="EMBL/GenBank/DDBJ databases">
        <authorList>
            <person name="Liu B."/>
            <person name="Wang J."/>
            <person name="Zhu Y."/>
            <person name="Liu G."/>
            <person name="Chen Q."/>
            <person name="Chen Z."/>
            <person name="Lan J."/>
            <person name="Che J."/>
            <person name="Ge C."/>
            <person name="Shi H."/>
            <person name="Pan Z."/>
            <person name="Liu X."/>
        </authorList>
    </citation>
    <scope>NUCLEOTIDE SEQUENCE [LARGE SCALE GENOMIC DNA]</scope>
    <source>
        <strain evidence="3">FJAT-27215</strain>
    </source>
</reference>
<evidence type="ECO:0000256" key="1">
    <source>
        <dbReference type="SAM" id="Phobius"/>
    </source>
</evidence>
<dbReference type="EMBL" id="MAYT01000028">
    <property type="protein sequence ID" value="OCA83729.1"/>
    <property type="molecule type" value="Genomic_DNA"/>
</dbReference>